<dbReference type="Pfam" id="PF01370">
    <property type="entry name" value="Epimerase"/>
    <property type="match status" value="1"/>
</dbReference>
<proteinExistence type="inferred from homology"/>
<sequence length="319" mass="33882">MSEAPARGPAASGANGRVAVIGATGCVGRQIAEAFAARGTEVVAVARRPAPHVAAHRFVALDVAAAPAERLAELLAAQRVDAVVNATLGWGEELHAINVHLVERLVDALKKTPEPPRLVQLGTIHEYGPVPRGTSIDERVRPDPRQPYPRSKLVAARLVLDAARAGELDGVVLRLTNTIGPHPAAESFFGSLAARLRDEPGTVDLTLAEAHRDYVDSRDAADAVVLAAESPAAHGVFNIGTGRARDIRTLVAALVRASGRPPDSVRGHPGAVHSRGADWIQVDSTRARRLLGWSPRHDLDASMRAMWETVRAERVPGAR</sequence>
<comment type="similarity">
    <text evidence="1">Belongs to the NAD(P)-dependent epimerase/dehydratase family.</text>
</comment>
<reference evidence="3" key="1">
    <citation type="journal article" date="2009" name="ChemBioChem">
        <title>Organisation of the biosynthetic gene cluster and tailoring enzymes in the biosynthesis of the tetracyclic quinone glycoside antibiotic polyketomycin.</title>
        <authorList>
            <person name="Daum M."/>
            <person name="Peintner I."/>
            <person name="Linnenbrink A."/>
            <person name="Frerich A."/>
            <person name="Weber M."/>
            <person name="Paululat T."/>
            <person name="Bechthold A."/>
        </authorList>
    </citation>
    <scope>NUCLEOTIDE SEQUENCE</scope>
    <source>
        <strain evidence="3">Tu6028</strain>
    </source>
</reference>
<dbReference type="EMBL" id="FJ483966">
    <property type="protein sequence ID" value="ACN64856.1"/>
    <property type="molecule type" value="Genomic_DNA"/>
</dbReference>
<evidence type="ECO:0000259" key="2">
    <source>
        <dbReference type="Pfam" id="PF01370"/>
    </source>
</evidence>
<organism evidence="3">
    <name type="scientific">Streptomyces diastatochromogenes</name>
    <dbReference type="NCBI Taxonomy" id="42236"/>
    <lineage>
        <taxon>Bacteria</taxon>
        <taxon>Bacillati</taxon>
        <taxon>Actinomycetota</taxon>
        <taxon>Actinomycetes</taxon>
        <taxon>Kitasatosporales</taxon>
        <taxon>Streptomycetaceae</taxon>
        <taxon>Streptomyces</taxon>
    </lineage>
</organism>
<dbReference type="SUPFAM" id="SSF51735">
    <property type="entry name" value="NAD(P)-binding Rossmann-fold domains"/>
    <property type="match status" value="1"/>
</dbReference>
<name>C0JWD6_STRDA</name>
<dbReference type="Gene3D" id="3.40.50.720">
    <property type="entry name" value="NAD(P)-binding Rossmann-like Domain"/>
    <property type="match status" value="1"/>
</dbReference>
<accession>C0JWD6</accession>
<feature type="domain" description="NAD-dependent epimerase/dehydratase" evidence="2">
    <location>
        <begin position="18"/>
        <end position="240"/>
    </location>
</feature>
<evidence type="ECO:0000256" key="1">
    <source>
        <dbReference type="ARBA" id="ARBA00007637"/>
    </source>
</evidence>
<dbReference type="AlphaFoldDB" id="C0JWD6"/>
<dbReference type="InterPro" id="IPR036291">
    <property type="entry name" value="NAD(P)-bd_dom_sf"/>
</dbReference>
<evidence type="ECO:0000313" key="3">
    <source>
        <dbReference type="EMBL" id="ACN64856.1"/>
    </source>
</evidence>
<dbReference type="PANTHER" id="PTHR43000">
    <property type="entry name" value="DTDP-D-GLUCOSE 4,6-DEHYDRATASE-RELATED"/>
    <property type="match status" value="1"/>
</dbReference>
<dbReference type="InterPro" id="IPR001509">
    <property type="entry name" value="Epimerase_deHydtase"/>
</dbReference>
<protein>
    <submittedName>
        <fullName evidence="3">PokS9</fullName>
    </submittedName>
</protein>
<gene>
    <name evidence="3" type="primary">pokS9</name>
</gene>